<keyword evidence="1 4" id="KW-0808">Transferase</keyword>
<dbReference type="HAMAP" id="MF_02128">
    <property type="entry name" value="TMP_kinase"/>
    <property type="match status" value="1"/>
</dbReference>
<keyword evidence="1" id="KW-0784">Thiamine biosynthesis</keyword>
<keyword evidence="1" id="KW-0479">Metal-binding</keyword>
<feature type="binding site" evidence="1">
    <location>
        <position position="124"/>
    </location>
    <ligand>
        <name>Mg(2+)</name>
        <dbReference type="ChEBI" id="CHEBI:18420"/>
        <label>1</label>
    </ligand>
</feature>
<feature type="binding site" evidence="1">
    <location>
        <position position="76"/>
    </location>
    <ligand>
        <name>Mg(2+)</name>
        <dbReference type="ChEBI" id="CHEBI:18420"/>
        <label>4</label>
    </ligand>
</feature>
<keyword evidence="1" id="KW-0067">ATP-binding</keyword>
<feature type="domain" description="PurM-like N-terminal" evidence="2">
    <location>
        <begin position="29"/>
        <end position="141"/>
    </location>
</feature>
<dbReference type="CDD" id="cd02194">
    <property type="entry name" value="ThiL"/>
    <property type="match status" value="1"/>
</dbReference>
<dbReference type="InterPro" id="IPR036921">
    <property type="entry name" value="PurM-like_N_sf"/>
</dbReference>
<dbReference type="InterPro" id="IPR010918">
    <property type="entry name" value="PurM-like_C_dom"/>
</dbReference>
<dbReference type="PIRSF" id="PIRSF005303">
    <property type="entry name" value="Thiam_monoph_kin"/>
    <property type="match status" value="1"/>
</dbReference>
<evidence type="ECO:0000256" key="1">
    <source>
        <dbReference type="HAMAP-Rule" id="MF_02128"/>
    </source>
</evidence>
<protein>
    <recommendedName>
        <fullName evidence="1">Thiamine-monophosphate kinase</fullName>
        <shortName evidence="1">TMP kinase</shortName>
        <shortName evidence="1">Thiamine-phosphate kinase</shortName>
        <ecNumber evidence="1">2.7.4.16</ecNumber>
    </recommendedName>
</protein>
<dbReference type="PANTHER" id="PTHR30270">
    <property type="entry name" value="THIAMINE-MONOPHOSPHATE KINASE"/>
    <property type="match status" value="1"/>
</dbReference>
<evidence type="ECO:0000313" key="4">
    <source>
        <dbReference type="EMBL" id="XDK33354.1"/>
    </source>
</evidence>
<dbReference type="SUPFAM" id="SSF56042">
    <property type="entry name" value="PurM C-terminal domain-like"/>
    <property type="match status" value="1"/>
</dbReference>
<dbReference type="SUPFAM" id="SSF55326">
    <property type="entry name" value="PurM N-terminal domain-like"/>
    <property type="match status" value="1"/>
</dbReference>
<evidence type="ECO:0000259" key="2">
    <source>
        <dbReference type="Pfam" id="PF00586"/>
    </source>
</evidence>
<comment type="caution">
    <text evidence="1">Lacks conserved residue(s) required for the propagation of feature annotation.</text>
</comment>
<dbReference type="Gene3D" id="3.30.1330.10">
    <property type="entry name" value="PurM-like, N-terminal domain"/>
    <property type="match status" value="1"/>
</dbReference>
<dbReference type="EC" id="2.7.4.16" evidence="1"/>
<evidence type="ECO:0000259" key="3">
    <source>
        <dbReference type="Pfam" id="PF02769"/>
    </source>
</evidence>
<name>A0AB39HMF0_9BACI</name>
<feature type="binding site" evidence="1">
    <location>
        <position position="47"/>
    </location>
    <ligand>
        <name>Mg(2+)</name>
        <dbReference type="ChEBI" id="CHEBI:18420"/>
        <label>2</label>
    </ligand>
</feature>
<feature type="binding site" evidence="1">
    <location>
        <position position="263"/>
    </location>
    <ligand>
        <name>substrate</name>
    </ligand>
</feature>
<feature type="binding site" evidence="1">
    <location>
        <position position="31"/>
    </location>
    <ligand>
        <name>Mg(2+)</name>
        <dbReference type="ChEBI" id="CHEBI:18420"/>
        <label>3</label>
    </ligand>
</feature>
<sequence length="327" mass="36609">MVIQMNEFQFIDAIKPKTYKQPSLIKGIGDDAAVFRQTSQDIVTAVDTFVEDIHFSTKTTEPEHIGYRALAANISDLAAMGAKPAFYLVSITIPKSSNLSRLQAIFQGMNQLAAEYQMDLIGGDTVSGRELTISITVIGFVDHERVRYRHQAEPGDKVFVTGTLGDSRAGLYILQNDIEVKNREYFIRRHQMPTPRVAFAQALSSLTRVALNDISDGIANEASEIAEASKHPLFLDGDKIPVSQHFNQFSAERQRNWKLFGGEDFELLGTVPEKDWPLVQSAAEQTNVQVTEIGYVGNPKEENDELVYLYENAELRPLIKLGYDHLK</sequence>
<dbReference type="Gene3D" id="3.90.650.10">
    <property type="entry name" value="PurM-like C-terminal domain"/>
    <property type="match status" value="1"/>
</dbReference>
<dbReference type="AlphaFoldDB" id="A0AB39HMF0"/>
<dbReference type="Pfam" id="PF02769">
    <property type="entry name" value="AIRS_C"/>
    <property type="match status" value="1"/>
</dbReference>
<keyword evidence="1" id="KW-0460">Magnesium</keyword>
<feature type="binding site" evidence="1">
    <location>
        <position position="216"/>
    </location>
    <ligand>
        <name>Mg(2+)</name>
        <dbReference type="ChEBI" id="CHEBI:18420"/>
        <label>5</label>
    </ligand>
</feature>
<feature type="binding site" evidence="1">
    <location>
        <position position="47"/>
    </location>
    <ligand>
        <name>Mg(2+)</name>
        <dbReference type="ChEBI" id="CHEBI:18420"/>
        <label>1</label>
    </ligand>
</feature>
<reference evidence="4" key="1">
    <citation type="submission" date="2024-07" db="EMBL/GenBank/DDBJ databases">
        <title>Halotolerant mesophilic bacterium Ornithinibacillus sp. 4-3, sp. nov., isolated from soil.</title>
        <authorList>
            <person name="Sidarenka A.V."/>
            <person name="Guliayeva D.E."/>
            <person name="Leanovich S.I."/>
            <person name="Hileuskaya K.S."/>
            <person name="Akhremchuk A.E."/>
            <person name="Sikolenko M.A."/>
            <person name="Valentovich L.N."/>
        </authorList>
    </citation>
    <scope>NUCLEOTIDE SEQUENCE</scope>
    <source>
        <strain evidence="4">4-3</strain>
    </source>
</reference>
<feature type="binding site" evidence="1">
    <location>
        <position position="76"/>
    </location>
    <ligand>
        <name>Mg(2+)</name>
        <dbReference type="ChEBI" id="CHEBI:18420"/>
        <label>3</label>
    </ligand>
</feature>
<dbReference type="GO" id="GO:0005524">
    <property type="term" value="F:ATP binding"/>
    <property type="evidence" value="ECO:0007669"/>
    <property type="project" value="UniProtKB-UniRule"/>
</dbReference>
<organism evidence="4">
    <name type="scientific">Ornithinibacillus sp. 4-3</name>
    <dbReference type="NCBI Taxonomy" id="3231488"/>
    <lineage>
        <taxon>Bacteria</taxon>
        <taxon>Bacillati</taxon>
        <taxon>Bacillota</taxon>
        <taxon>Bacilli</taxon>
        <taxon>Bacillales</taxon>
        <taxon>Bacillaceae</taxon>
        <taxon>Ornithinibacillus</taxon>
    </lineage>
</organism>
<dbReference type="NCBIfam" id="TIGR01379">
    <property type="entry name" value="thiL"/>
    <property type="match status" value="1"/>
</dbReference>
<dbReference type="GO" id="GO:0009030">
    <property type="term" value="F:thiamine-phosphate kinase activity"/>
    <property type="evidence" value="ECO:0007669"/>
    <property type="project" value="UniProtKB-UniRule"/>
</dbReference>
<comment type="catalytic activity">
    <reaction evidence="1">
        <text>thiamine phosphate + ATP = thiamine diphosphate + ADP</text>
        <dbReference type="Rhea" id="RHEA:15913"/>
        <dbReference type="ChEBI" id="CHEBI:30616"/>
        <dbReference type="ChEBI" id="CHEBI:37575"/>
        <dbReference type="ChEBI" id="CHEBI:58937"/>
        <dbReference type="ChEBI" id="CHEBI:456216"/>
        <dbReference type="EC" id="2.7.4.16"/>
    </reaction>
</comment>
<feature type="binding site" evidence="1">
    <location>
        <position position="54"/>
    </location>
    <ligand>
        <name>substrate</name>
    </ligand>
</feature>
<feature type="domain" description="PurM-like C-terminal" evidence="3">
    <location>
        <begin position="153"/>
        <end position="301"/>
    </location>
</feature>
<gene>
    <name evidence="1 4" type="primary">thiL</name>
    <name evidence="4" type="ORF">AB4Y30_03070</name>
</gene>
<dbReference type="GO" id="GO:0009229">
    <property type="term" value="P:thiamine diphosphate biosynthetic process"/>
    <property type="evidence" value="ECO:0007669"/>
    <property type="project" value="UniProtKB-UniRule"/>
</dbReference>
<dbReference type="PANTHER" id="PTHR30270:SF0">
    <property type="entry name" value="THIAMINE-MONOPHOSPHATE KINASE"/>
    <property type="match status" value="1"/>
</dbReference>
<dbReference type="GO" id="GO:0000287">
    <property type="term" value="F:magnesium ion binding"/>
    <property type="evidence" value="ECO:0007669"/>
    <property type="project" value="UniProtKB-UniRule"/>
</dbReference>
<comment type="similarity">
    <text evidence="1">Belongs to the thiamine-monophosphate kinase family.</text>
</comment>
<feature type="binding site" evidence="1">
    <location>
        <position position="31"/>
    </location>
    <ligand>
        <name>Mg(2+)</name>
        <dbReference type="ChEBI" id="CHEBI:18420"/>
        <label>4</label>
    </ligand>
</feature>
<accession>A0AB39HMF0</accession>
<dbReference type="EMBL" id="CP162599">
    <property type="protein sequence ID" value="XDK33354.1"/>
    <property type="molecule type" value="Genomic_DNA"/>
</dbReference>
<dbReference type="RefSeq" id="WP_368654036.1">
    <property type="nucleotide sequence ID" value="NZ_CP162599.1"/>
</dbReference>
<keyword evidence="1 4" id="KW-0418">Kinase</keyword>
<dbReference type="InterPro" id="IPR036676">
    <property type="entry name" value="PurM-like_C_sf"/>
</dbReference>
<comment type="pathway">
    <text evidence="1">Cofactor biosynthesis; thiamine diphosphate biosynthesis; thiamine diphosphate from thiamine phosphate: step 1/1.</text>
</comment>
<dbReference type="GO" id="GO:0009228">
    <property type="term" value="P:thiamine biosynthetic process"/>
    <property type="evidence" value="ECO:0007669"/>
    <property type="project" value="UniProtKB-KW"/>
</dbReference>
<dbReference type="InterPro" id="IPR006283">
    <property type="entry name" value="ThiL-like"/>
</dbReference>
<feature type="binding site" evidence="1">
    <location>
        <position position="215"/>
    </location>
    <ligand>
        <name>ATP</name>
        <dbReference type="ChEBI" id="CHEBI:30616"/>
    </ligand>
</feature>
<feature type="binding site" evidence="1">
    <location>
        <position position="213"/>
    </location>
    <ligand>
        <name>Mg(2+)</name>
        <dbReference type="ChEBI" id="CHEBI:18420"/>
        <label>3</label>
    </ligand>
</feature>
<feature type="binding site" evidence="1">
    <location>
        <begin position="123"/>
        <end position="124"/>
    </location>
    <ligand>
        <name>ATP</name>
        <dbReference type="ChEBI" id="CHEBI:30616"/>
    </ligand>
</feature>
<feature type="binding site" evidence="1">
    <location>
        <position position="76"/>
    </location>
    <ligand>
        <name>Mg(2+)</name>
        <dbReference type="ChEBI" id="CHEBI:18420"/>
        <label>2</label>
    </ligand>
</feature>
<comment type="function">
    <text evidence="1">Catalyzes the ATP-dependent phosphorylation of thiamine-monophosphate (TMP) to form thiamine-pyrophosphate (TPP), the active form of vitamin B1.</text>
</comment>
<proteinExistence type="inferred from homology"/>
<feature type="binding site" evidence="1">
    <location>
        <position position="323"/>
    </location>
    <ligand>
        <name>substrate</name>
    </ligand>
</feature>
<dbReference type="InterPro" id="IPR016188">
    <property type="entry name" value="PurM-like_N"/>
</dbReference>
<keyword evidence="1" id="KW-0547">Nucleotide-binding</keyword>
<dbReference type="Pfam" id="PF00586">
    <property type="entry name" value="AIRS"/>
    <property type="match status" value="1"/>
</dbReference>
<comment type="miscellaneous">
    <text evidence="1">Reaction mechanism of ThiL seems to utilize a direct, inline transfer of the gamma-phosphate of ATP to TMP rather than a phosphorylated enzyme intermediate.</text>
</comment>
<feature type="binding site" evidence="1">
    <location>
        <position position="149"/>
    </location>
    <ligand>
        <name>ATP</name>
        <dbReference type="ChEBI" id="CHEBI:30616"/>
    </ligand>
</feature>